<evidence type="ECO:0000313" key="2">
    <source>
        <dbReference type="Proteomes" id="UP000789525"/>
    </source>
</evidence>
<evidence type="ECO:0000313" key="1">
    <source>
        <dbReference type="EMBL" id="CAG8548245.1"/>
    </source>
</evidence>
<comment type="caution">
    <text evidence="1">The sequence shown here is derived from an EMBL/GenBank/DDBJ whole genome shotgun (WGS) entry which is preliminary data.</text>
</comment>
<dbReference type="Proteomes" id="UP000789525">
    <property type="component" value="Unassembled WGS sequence"/>
</dbReference>
<protein>
    <submittedName>
        <fullName evidence="1">10789_t:CDS:1</fullName>
    </submittedName>
</protein>
<name>A0ACA9LY50_9GLOM</name>
<organism evidence="1 2">
    <name type="scientific">Acaulospora colombiana</name>
    <dbReference type="NCBI Taxonomy" id="27376"/>
    <lineage>
        <taxon>Eukaryota</taxon>
        <taxon>Fungi</taxon>
        <taxon>Fungi incertae sedis</taxon>
        <taxon>Mucoromycota</taxon>
        <taxon>Glomeromycotina</taxon>
        <taxon>Glomeromycetes</taxon>
        <taxon>Diversisporales</taxon>
        <taxon>Acaulosporaceae</taxon>
        <taxon>Acaulospora</taxon>
    </lineage>
</organism>
<dbReference type="EMBL" id="CAJVPT010008091">
    <property type="protein sequence ID" value="CAG8548245.1"/>
    <property type="molecule type" value="Genomic_DNA"/>
</dbReference>
<proteinExistence type="predicted"/>
<gene>
    <name evidence="1" type="ORF">ACOLOM_LOCUS4745</name>
</gene>
<keyword evidence="2" id="KW-1185">Reference proteome</keyword>
<sequence>KEIDLLPYKSAEINNEFYPFLLVGPNLGIPLEFVHEIFKTAHGIFMKVRQNHVQKSSEVISNGDSIELLQKSTRCLMLLNPDFYSATNTRHWIIAQVPLDNLASKLLLDEELENMKTWIETNVSDHSGFHHRQRKDLLGMVTTKRTKTTGIDESLAVLWIEEIQITRDLIMRYPGHETLWNHLRFLSFAWRWLNIIDYIHHPEDSDVRSGENEQINAWPEDQNEFEFARGCIQQVDSLQPDDEKPEIFDNLVKQKRYASSYELWISELVSKIKKNLKPFKD</sequence>
<feature type="non-terminal residue" evidence="1">
    <location>
        <position position="1"/>
    </location>
</feature>
<accession>A0ACA9LY50</accession>
<reference evidence="1" key="1">
    <citation type="submission" date="2021-06" db="EMBL/GenBank/DDBJ databases">
        <authorList>
            <person name="Kallberg Y."/>
            <person name="Tangrot J."/>
            <person name="Rosling A."/>
        </authorList>
    </citation>
    <scope>NUCLEOTIDE SEQUENCE</scope>
    <source>
        <strain evidence="1">CL356</strain>
    </source>
</reference>